<dbReference type="RefSeq" id="WP_148591503.1">
    <property type="nucleotide sequence ID" value="NZ_CP042997.1"/>
</dbReference>
<evidence type="ECO:0000256" key="10">
    <source>
        <dbReference type="SAM" id="Phobius"/>
    </source>
</evidence>
<dbReference type="Proteomes" id="UP000324233">
    <property type="component" value="Chromosome"/>
</dbReference>
<feature type="transmembrane region" description="Helical" evidence="10">
    <location>
        <begin position="12"/>
        <end position="32"/>
    </location>
</feature>
<dbReference type="PANTHER" id="PTHR43065">
    <property type="entry name" value="SENSOR HISTIDINE KINASE"/>
    <property type="match status" value="1"/>
</dbReference>
<organism evidence="12 13">
    <name type="scientific">Aquisphaera giovannonii</name>
    <dbReference type="NCBI Taxonomy" id="406548"/>
    <lineage>
        <taxon>Bacteria</taxon>
        <taxon>Pseudomonadati</taxon>
        <taxon>Planctomycetota</taxon>
        <taxon>Planctomycetia</taxon>
        <taxon>Isosphaerales</taxon>
        <taxon>Isosphaeraceae</taxon>
        <taxon>Aquisphaera</taxon>
    </lineage>
</organism>
<evidence type="ECO:0000313" key="13">
    <source>
        <dbReference type="Proteomes" id="UP000324233"/>
    </source>
</evidence>
<dbReference type="PROSITE" id="PS50109">
    <property type="entry name" value="HIS_KIN"/>
    <property type="match status" value="1"/>
</dbReference>
<keyword evidence="10" id="KW-0472">Membrane</keyword>
<dbReference type="AlphaFoldDB" id="A0A5B9VVV1"/>
<dbReference type="PRINTS" id="PR00344">
    <property type="entry name" value="BCTRLSENSOR"/>
</dbReference>
<dbReference type="SMART" id="SM00388">
    <property type="entry name" value="HisKA"/>
    <property type="match status" value="1"/>
</dbReference>
<evidence type="ECO:0000256" key="9">
    <source>
        <dbReference type="SAM" id="MobiDB-lite"/>
    </source>
</evidence>
<keyword evidence="10" id="KW-1133">Transmembrane helix</keyword>
<keyword evidence="4 12" id="KW-0808">Transferase</keyword>
<proteinExistence type="predicted"/>
<dbReference type="Pfam" id="PF02518">
    <property type="entry name" value="HATPase_c"/>
    <property type="match status" value="1"/>
</dbReference>
<keyword evidence="3" id="KW-0597">Phosphoprotein</keyword>
<keyword evidence="5" id="KW-0547">Nucleotide-binding</keyword>
<comment type="catalytic activity">
    <reaction evidence="1">
        <text>ATP + protein L-histidine = ADP + protein N-phospho-L-histidine.</text>
        <dbReference type="EC" id="2.7.13.3"/>
    </reaction>
</comment>
<evidence type="ECO:0000256" key="2">
    <source>
        <dbReference type="ARBA" id="ARBA00012438"/>
    </source>
</evidence>
<evidence type="ECO:0000256" key="4">
    <source>
        <dbReference type="ARBA" id="ARBA00022679"/>
    </source>
</evidence>
<dbReference type="Pfam" id="PF00512">
    <property type="entry name" value="HisKA"/>
    <property type="match status" value="1"/>
</dbReference>
<feature type="domain" description="Histidine kinase" evidence="11">
    <location>
        <begin position="266"/>
        <end position="472"/>
    </location>
</feature>
<sequence length="479" mass="51254">MGRLRLEWPLAVQVGAVVALFGAALGTLWYTGARVVEREDRRTRANARLKEASDELESRGRDALAGVRPFPDFMTPADWSALDLRLSETASRIGEGRPGVEGGYYVPSRTARPFIPPLPHEPIGGDPGPATGPASPAAAPSRASRSLYDYVDTQVDAAYRKRTELSVVEDVSPYTIAIRTAPVRVDGRVVAATWTMTRLVDPIYNDQSARGYRWFAGLSLAGLALSLVLTFRLAGTVRRQAAERERLRTDLRRSERLAALGKLLAGVAHEVRNPLAGIRGITQLWQKGLGQNEEGFRHLIDEVDRLEGIVSRLLQFSRADAQDLAPGDLNEVAAEAARLAEGSALEQGVRVVLDLEPGLPPVSMARPALVQVLRNLTANALQVMSAGGVLRIATRRGDAGGTVAASVADDGPGLSPEVQAHLFEPFFTTKAEGTGLGLAIAREIALAHRGELRAANRSGGGAEFTLTLPVLNATAKGAR</sequence>
<dbReference type="GO" id="GO:0005524">
    <property type="term" value="F:ATP binding"/>
    <property type="evidence" value="ECO:0007669"/>
    <property type="project" value="UniProtKB-KW"/>
</dbReference>
<dbReference type="InterPro" id="IPR003661">
    <property type="entry name" value="HisK_dim/P_dom"/>
</dbReference>
<keyword evidence="7" id="KW-0067">ATP-binding</keyword>
<dbReference type="SUPFAM" id="SSF55874">
    <property type="entry name" value="ATPase domain of HSP90 chaperone/DNA topoisomerase II/histidine kinase"/>
    <property type="match status" value="1"/>
</dbReference>
<accession>A0A5B9VVV1</accession>
<keyword evidence="10" id="KW-0812">Transmembrane</keyword>
<dbReference type="PANTHER" id="PTHR43065:SF10">
    <property type="entry name" value="PEROXIDE STRESS-ACTIVATED HISTIDINE KINASE MAK3"/>
    <property type="match status" value="1"/>
</dbReference>
<dbReference type="EMBL" id="CP042997">
    <property type="protein sequence ID" value="QEH32372.1"/>
    <property type="molecule type" value="Genomic_DNA"/>
</dbReference>
<dbReference type="GO" id="GO:0000155">
    <property type="term" value="F:phosphorelay sensor kinase activity"/>
    <property type="evidence" value="ECO:0007669"/>
    <property type="project" value="InterPro"/>
</dbReference>
<evidence type="ECO:0000256" key="7">
    <source>
        <dbReference type="ARBA" id="ARBA00022840"/>
    </source>
</evidence>
<evidence type="ECO:0000259" key="11">
    <source>
        <dbReference type="PROSITE" id="PS50109"/>
    </source>
</evidence>
<keyword evidence="6" id="KW-0418">Kinase</keyword>
<name>A0A5B9VVV1_9BACT</name>
<dbReference type="KEGG" id="agv:OJF2_08420"/>
<dbReference type="InterPro" id="IPR036097">
    <property type="entry name" value="HisK_dim/P_sf"/>
</dbReference>
<dbReference type="Gene3D" id="3.30.565.10">
    <property type="entry name" value="Histidine kinase-like ATPase, C-terminal domain"/>
    <property type="match status" value="1"/>
</dbReference>
<dbReference type="Gene3D" id="1.10.287.130">
    <property type="match status" value="1"/>
</dbReference>
<feature type="transmembrane region" description="Helical" evidence="10">
    <location>
        <begin position="214"/>
        <end position="234"/>
    </location>
</feature>
<dbReference type="InterPro" id="IPR036890">
    <property type="entry name" value="HATPase_C_sf"/>
</dbReference>
<dbReference type="SUPFAM" id="SSF47384">
    <property type="entry name" value="Homodimeric domain of signal transducing histidine kinase"/>
    <property type="match status" value="1"/>
</dbReference>
<evidence type="ECO:0000256" key="5">
    <source>
        <dbReference type="ARBA" id="ARBA00022741"/>
    </source>
</evidence>
<protein>
    <recommendedName>
        <fullName evidence="2">histidine kinase</fullName>
        <ecNumber evidence="2">2.7.13.3</ecNumber>
    </recommendedName>
</protein>
<dbReference type="CDD" id="cd00075">
    <property type="entry name" value="HATPase"/>
    <property type="match status" value="1"/>
</dbReference>
<evidence type="ECO:0000256" key="8">
    <source>
        <dbReference type="ARBA" id="ARBA00023012"/>
    </source>
</evidence>
<reference evidence="12 13" key="1">
    <citation type="submission" date="2019-08" db="EMBL/GenBank/DDBJ databases">
        <title>Deep-cultivation of Planctomycetes and their phenomic and genomic characterization uncovers novel biology.</title>
        <authorList>
            <person name="Wiegand S."/>
            <person name="Jogler M."/>
            <person name="Boedeker C."/>
            <person name="Pinto D."/>
            <person name="Vollmers J."/>
            <person name="Rivas-Marin E."/>
            <person name="Kohn T."/>
            <person name="Peeters S.H."/>
            <person name="Heuer A."/>
            <person name="Rast P."/>
            <person name="Oberbeckmann S."/>
            <person name="Bunk B."/>
            <person name="Jeske O."/>
            <person name="Meyerdierks A."/>
            <person name="Storesund J.E."/>
            <person name="Kallscheuer N."/>
            <person name="Luecker S."/>
            <person name="Lage O.M."/>
            <person name="Pohl T."/>
            <person name="Merkel B.J."/>
            <person name="Hornburger P."/>
            <person name="Mueller R.-W."/>
            <person name="Bruemmer F."/>
            <person name="Labrenz M."/>
            <person name="Spormann A.M."/>
            <person name="Op den Camp H."/>
            <person name="Overmann J."/>
            <person name="Amann R."/>
            <person name="Jetten M.S.M."/>
            <person name="Mascher T."/>
            <person name="Medema M.H."/>
            <person name="Devos D.P."/>
            <person name="Kaster A.-K."/>
            <person name="Ovreas L."/>
            <person name="Rohde M."/>
            <person name="Galperin M.Y."/>
            <person name="Jogler C."/>
        </authorList>
    </citation>
    <scope>NUCLEOTIDE SEQUENCE [LARGE SCALE GENOMIC DNA]</scope>
    <source>
        <strain evidence="12 13">OJF2</strain>
    </source>
</reference>
<dbReference type="InterPro" id="IPR005467">
    <property type="entry name" value="His_kinase_dom"/>
</dbReference>
<dbReference type="EC" id="2.7.13.3" evidence="2"/>
<evidence type="ECO:0000256" key="3">
    <source>
        <dbReference type="ARBA" id="ARBA00022553"/>
    </source>
</evidence>
<feature type="compositionally biased region" description="Low complexity" evidence="9">
    <location>
        <begin position="122"/>
        <end position="141"/>
    </location>
</feature>
<gene>
    <name evidence="12" type="primary">zraS_1</name>
    <name evidence="12" type="ORF">OJF2_08420</name>
</gene>
<evidence type="ECO:0000313" key="12">
    <source>
        <dbReference type="EMBL" id="QEH32372.1"/>
    </source>
</evidence>
<dbReference type="OrthoDB" id="260447at2"/>
<feature type="region of interest" description="Disordered" evidence="9">
    <location>
        <begin position="118"/>
        <end position="141"/>
    </location>
</feature>
<dbReference type="InterPro" id="IPR003594">
    <property type="entry name" value="HATPase_dom"/>
</dbReference>
<dbReference type="InterPro" id="IPR004358">
    <property type="entry name" value="Sig_transdc_His_kin-like_C"/>
</dbReference>
<dbReference type="SMART" id="SM00387">
    <property type="entry name" value="HATPase_c"/>
    <property type="match status" value="1"/>
</dbReference>
<evidence type="ECO:0000256" key="1">
    <source>
        <dbReference type="ARBA" id="ARBA00000085"/>
    </source>
</evidence>
<keyword evidence="13" id="KW-1185">Reference proteome</keyword>
<keyword evidence="8" id="KW-0902">Two-component regulatory system</keyword>
<dbReference type="CDD" id="cd00082">
    <property type="entry name" value="HisKA"/>
    <property type="match status" value="1"/>
</dbReference>
<evidence type="ECO:0000256" key="6">
    <source>
        <dbReference type="ARBA" id="ARBA00022777"/>
    </source>
</evidence>